<accession>A0A2N5XY88</accession>
<evidence type="ECO:0000313" key="2">
    <source>
        <dbReference type="Proteomes" id="UP000234845"/>
    </source>
</evidence>
<comment type="caution">
    <text evidence="1">The sequence shown here is derived from an EMBL/GenBank/DDBJ whole genome shotgun (WGS) entry which is preliminary data.</text>
</comment>
<dbReference type="EMBL" id="PKLZ01000017">
    <property type="protein sequence ID" value="PLW81103.1"/>
    <property type="molecule type" value="Genomic_DNA"/>
</dbReference>
<name>A0A2N5XY88_9GAMM</name>
<evidence type="ECO:0000313" key="1">
    <source>
        <dbReference type="EMBL" id="PLW81103.1"/>
    </source>
</evidence>
<proteinExistence type="predicted"/>
<dbReference type="OrthoDB" id="5733485at2"/>
<protein>
    <submittedName>
        <fullName evidence="1">Delta-aminolevulinic acid dehydratase</fullName>
    </submittedName>
</protein>
<keyword evidence="2" id="KW-1185">Reference proteome</keyword>
<sequence>MAPMTSAQPADECACLWQGDFSEVQAEADLVVTGTIISRKGNSVDLALERILRGREVQETVRIWLQARDYCRPPAENFPPGSRWVMALYRINEEVPGGFDPGTPNISYGRIGDYRLSSCGGYWLELQDGWVTGNLVNAPRWERTPKMTPVLLDLLAAYVRGEVDRQALVKASREDPALRELMLDTREFLRDER</sequence>
<gene>
    <name evidence="1" type="ORF">CWI75_17565</name>
</gene>
<dbReference type="Proteomes" id="UP000234845">
    <property type="component" value="Unassembled WGS sequence"/>
</dbReference>
<dbReference type="AlphaFoldDB" id="A0A2N5XY88"/>
<organism evidence="1 2">
    <name type="scientific">Kineobactrum sediminis</name>
    <dbReference type="NCBI Taxonomy" id="1905677"/>
    <lineage>
        <taxon>Bacteria</taxon>
        <taxon>Pseudomonadati</taxon>
        <taxon>Pseudomonadota</taxon>
        <taxon>Gammaproteobacteria</taxon>
        <taxon>Cellvibrionales</taxon>
        <taxon>Halieaceae</taxon>
        <taxon>Kineobactrum</taxon>
    </lineage>
</organism>
<reference evidence="2" key="1">
    <citation type="submission" date="2017-11" db="EMBL/GenBank/DDBJ databases">
        <title>The draft genome sequence of Chromatocurvus sp. F02.</title>
        <authorList>
            <person name="Du Z.-J."/>
            <person name="Chang Y.-Q."/>
        </authorList>
    </citation>
    <scope>NUCLEOTIDE SEQUENCE [LARGE SCALE GENOMIC DNA]</scope>
    <source>
        <strain evidence="2">F02</strain>
    </source>
</reference>